<reference evidence="2 3" key="1">
    <citation type="submission" date="2019-03" db="EMBL/GenBank/DDBJ databases">
        <authorList>
            <consortium name="Pathogen Informatics"/>
        </authorList>
    </citation>
    <scope>NUCLEOTIDE SEQUENCE [LARGE SCALE GENOMIC DNA]</scope>
    <source>
        <strain evidence="2 3">NCTC12282</strain>
    </source>
</reference>
<dbReference type="EMBL" id="CAADJA010000002">
    <property type="protein sequence ID" value="VFS51403.1"/>
    <property type="molecule type" value="Genomic_DNA"/>
</dbReference>
<name>A0A484ZVM3_9GAMM</name>
<sequence length="208" mass="23129">MNDVVSNFATRGSENTFVQVEDLQNGKYSSSIAGGTANGLTASIPSTFFVNGGDTFALRVPLLITPKYTNTGGCTLQLTVSGRLISNYPLYKGNKINLAAGDIVAGSPFMVVLILQTSALRWLAQKQRKGLLISICIMVPQNGLQQLRHMMRERLYIIMALIMYRWLITITPHRNGYYAVAVIHLSKSHTDRSYRRHKPQFNHHTSSA</sequence>
<protein>
    <submittedName>
        <fullName evidence="2">Uncharacterized protein</fullName>
    </submittedName>
</protein>
<keyword evidence="1" id="KW-0812">Transmembrane</keyword>
<organism evidence="2 3">
    <name type="scientific">Budvicia aquatica</name>
    <dbReference type="NCBI Taxonomy" id="82979"/>
    <lineage>
        <taxon>Bacteria</taxon>
        <taxon>Pseudomonadati</taxon>
        <taxon>Pseudomonadota</taxon>
        <taxon>Gammaproteobacteria</taxon>
        <taxon>Enterobacterales</taxon>
        <taxon>Budviciaceae</taxon>
        <taxon>Budvicia</taxon>
    </lineage>
</organism>
<keyword evidence="1" id="KW-0472">Membrane</keyword>
<evidence type="ECO:0000313" key="3">
    <source>
        <dbReference type="Proteomes" id="UP000373449"/>
    </source>
</evidence>
<accession>A0A484ZVM3</accession>
<dbReference type="AlphaFoldDB" id="A0A484ZVM3"/>
<evidence type="ECO:0000256" key="1">
    <source>
        <dbReference type="SAM" id="Phobius"/>
    </source>
</evidence>
<keyword evidence="1" id="KW-1133">Transmembrane helix</keyword>
<evidence type="ECO:0000313" key="2">
    <source>
        <dbReference type="EMBL" id="VFS51403.1"/>
    </source>
</evidence>
<proteinExistence type="predicted"/>
<feature type="transmembrane region" description="Helical" evidence="1">
    <location>
        <begin position="155"/>
        <end position="172"/>
    </location>
</feature>
<feature type="transmembrane region" description="Helical" evidence="1">
    <location>
        <begin position="103"/>
        <end position="124"/>
    </location>
</feature>
<dbReference type="RefSeq" id="WP_134531426.1">
    <property type="nucleotide sequence ID" value="NZ_CAADJA010000002.1"/>
</dbReference>
<dbReference type="Proteomes" id="UP000373449">
    <property type="component" value="Unassembled WGS sequence"/>
</dbReference>
<gene>
    <name evidence="2" type="ORF">NCTC12282_05046</name>
</gene>